<sequence length="176" mass="19824">MTDAECSWLSLPFVIAVTASTKAAPMHSQAFAPPLSSLFTLPKPCKRTILLFPKRNRSFRQPRSTALCPRWRSLAISAALSPLDLTEENIRQVLVDARSEASICPPNAFGQLFDASVGITGEVDLAELDGPFVKIRLKGRFWHKRSTVLDRISNYLKNRIPEILEVNWEVFLRFDP</sequence>
<name>A0A8J5FX95_ZINOF</name>
<dbReference type="AlphaFoldDB" id="A0A8J5FX95"/>
<dbReference type="EMBL" id="JACMSC010000012">
    <property type="protein sequence ID" value="KAG6496818.1"/>
    <property type="molecule type" value="Genomic_DNA"/>
</dbReference>
<comment type="caution">
    <text evidence="1">The sequence shown here is derived from an EMBL/GenBank/DDBJ whole genome shotgun (WGS) entry which is preliminary data.</text>
</comment>
<evidence type="ECO:0000313" key="1">
    <source>
        <dbReference type="EMBL" id="KAG6496818.1"/>
    </source>
</evidence>
<accession>A0A8J5FX95</accession>
<evidence type="ECO:0000313" key="2">
    <source>
        <dbReference type="Proteomes" id="UP000734854"/>
    </source>
</evidence>
<dbReference type="SUPFAM" id="SSF117916">
    <property type="entry name" value="Fe-S cluster assembly (FSCA) domain-like"/>
    <property type="match status" value="1"/>
</dbReference>
<dbReference type="Proteomes" id="UP000734854">
    <property type="component" value="Unassembled WGS sequence"/>
</dbReference>
<gene>
    <name evidence="1" type="ORF">ZIOFF_044690</name>
</gene>
<protein>
    <submittedName>
        <fullName evidence="1">Uncharacterized protein</fullName>
    </submittedName>
</protein>
<organism evidence="1 2">
    <name type="scientific">Zingiber officinale</name>
    <name type="common">Ginger</name>
    <name type="synonym">Amomum zingiber</name>
    <dbReference type="NCBI Taxonomy" id="94328"/>
    <lineage>
        <taxon>Eukaryota</taxon>
        <taxon>Viridiplantae</taxon>
        <taxon>Streptophyta</taxon>
        <taxon>Embryophyta</taxon>
        <taxon>Tracheophyta</taxon>
        <taxon>Spermatophyta</taxon>
        <taxon>Magnoliopsida</taxon>
        <taxon>Liliopsida</taxon>
        <taxon>Zingiberales</taxon>
        <taxon>Zingiberaceae</taxon>
        <taxon>Zingiber</taxon>
    </lineage>
</organism>
<dbReference type="PANTHER" id="PTHR36018:SF1">
    <property type="entry name" value="OS09G0481800 PROTEIN"/>
    <property type="match status" value="1"/>
</dbReference>
<dbReference type="InterPro" id="IPR034904">
    <property type="entry name" value="FSCA_dom_sf"/>
</dbReference>
<keyword evidence="2" id="KW-1185">Reference proteome</keyword>
<proteinExistence type="predicted"/>
<dbReference type="PANTHER" id="PTHR36018">
    <property type="entry name" value="OS09G0481800 PROTEIN"/>
    <property type="match status" value="1"/>
</dbReference>
<reference evidence="1 2" key="1">
    <citation type="submission" date="2020-08" db="EMBL/GenBank/DDBJ databases">
        <title>Plant Genome Project.</title>
        <authorList>
            <person name="Zhang R.-G."/>
        </authorList>
    </citation>
    <scope>NUCLEOTIDE SEQUENCE [LARGE SCALE GENOMIC DNA]</scope>
    <source>
        <tissue evidence="1">Rhizome</tissue>
    </source>
</reference>
<dbReference type="Gene3D" id="3.30.300.130">
    <property type="entry name" value="Fe-S cluster assembly (FSCA)"/>
    <property type="match status" value="1"/>
</dbReference>